<feature type="domain" description="Cupin type-2" evidence="1">
    <location>
        <begin position="40"/>
        <end position="105"/>
    </location>
</feature>
<reference evidence="2 3" key="1">
    <citation type="submission" date="2017-02" db="EMBL/GenBank/DDBJ databases">
        <title>Arcobacter caeni sp. nov, a new Arcobacter species isolated from reclaimed water.</title>
        <authorList>
            <person name="Figueras M.J."/>
            <person name="Perez-Cataluna A."/>
            <person name="Salas-Masso N."/>
        </authorList>
    </citation>
    <scope>NUCLEOTIDE SEQUENCE [LARGE SCALE GENOMIC DNA]</scope>
    <source>
        <strain evidence="2 3">RW17-10</strain>
    </source>
</reference>
<dbReference type="Gene3D" id="2.60.120.10">
    <property type="entry name" value="Jelly Rolls"/>
    <property type="match status" value="1"/>
</dbReference>
<sequence length="117" mass="13165">MNKYLKNSQTFESSCIPKTVNASIAVLSPKKDKDFIVRKVTLAIDGSMPNHINEIQHQQYVLKGEAKVIVGDEEYHAKAGDFIYIPAGVAHKYDACYGSEYEFLCMITTKEDKISML</sequence>
<evidence type="ECO:0000259" key="1">
    <source>
        <dbReference type="Pfam" id="PF07883"/>
    </source>
</evidence>
<protein>
    <recommendedName>
        <fullName evidence="1">Cupin type-2 domain-containing protein</fullName>
    </recommendedName>
</protein>
<dbReference type="EMBL" id="MUXE01000001">
    <property type="protein sequence ID" value="PUE66497.1"/>
    <property type="molecule type" value="Genomic_DNA"/>
</dbReference>
<accession>A0A363D5X1</accession>
<evidence type="ECO:0000313" key="3">
    <source>
        <dbReference type="Proteomes" id="UP000251135"/>
    </source>
</evidence>
<dbReference type="InterPro" id="IPR014710">
    <property type="entry name" value="RmlC-like_jellyroll"/>
</dbReference>
<organism evidence="2 3">
    <name type="scientific">Arcobacter caeni</name>
    <dbReference type="NCBI Taxonomy" id="1912877"/>
    <lineage>
        <taxon>Bacteria</taxon>
        <taxon>Pseudomonadati</taxon>
        <taxon>Campylobacterota</taxon>
        <taxon>Epsilonproteobacteria</taxon>
        <taxon>Campylobacterales</taxon>
        <taxon>Arcobacteraceae</taxon>
        <taxon>Arcobacter</taxon>
    </lineage>
</organism>
<name>A0A363D5X1_9BACT</name>
<dbReference type="Proteomes" id="UP000251135">
    <property type="component" value="Unassembled WGS sequence"/>
</dbReference>
<dbReference type="RefSeq" id="WP_108557609.1">
    <property type="nucleotide sequence ID" value="NZ_MUXE01000001.1"/>
</dbReference>
<dbReference type="InterPro" id="IPR053146">
    <property type="entry name" value="QDO-like"/>
</dbReference>
<dbReference type="InterPro" id="IPR011051">
    <property type="entry name" value="RmlC_Cupin_sf"/>
</dbReference>
<gene>
    <name evidence="2" type="ORF">B0174_00135</name>
</gene>
<keyword evidence="3" id="KW-1185">Reference proteome</keyword>
<dbReference type="AlphaFoldDB" id="A0A363D5X1"/>
<dbReference type="InterPro" id="IPR013096">
    <property type="entry name" value="Cupin_2"/>
</dbReference>
<evidence type="ECO:0000313" key="2">
    <source>
        <dbReference type="EMBL" id="PUE66497.1"/>
    </source>
</evidence>
<dbReference type="PANTHER" id="PTHR36440">
    <property type="entry name" value="PUTATIVE (AFU_ORTHOLOGUE AFUA_8G07350)-RELATED"/>
    <property type="match status" value="1"/>
</dbReference>
<proteinExistence type="predicted"/>
<dbReference type="SUPFAM" id="SSF51182">
    <property type="entry name" value="RmlC-like cupins"/>
    <property type="match status" value="1"/>
</dbReference>
<dbReference type="PANTHER" id="PTHR36440:SF1">
    <property type="entry name" value="PUTATIVE (AFU_ORTHOLOGUE AFUA_8G07350)-RELATED"/>
    <property type="match status" value="1"/>
</dbReference>
<dbReference type="Pfam" id="PF07883">
    <property type="entry name" value="Cupin_2"/>
    <property type="match status" value="1"/>
</dbReference>
<dbReference type="OrthoDB" id="9791297at2"/>
<comment type="caution">
    <text evidence="2">The sequence shown here is derived from an EMBL/GenBank/DDBJ whole genome shotgun (WGS) entry which is preliminary data.</text>
</comment>